<name>A0ABU7MWS4_9ACTN</name>
<dbReference type="Proteomes" id="UP001335729">
    <property type="component" value="Unassembled WGS sequence"/>
</dbReference>
<protein>
    <submittedName>
        <fullName evidence="2">Uncharacterized protein</fullName>
    </submittedName>
</protein>
<accession>A0ABU7MWS4</accession>
<proteinExistence type="predicted"/>
<reference evidence="2 3" key="1">
    <citation type="submission" date="2024-01" db="EMBL/GenBank/DDBJ databases">
        <title>Draft genome sequence of Gordonia sp. PKS22-38.</title>
        <authorList>
            <person name="Suphannarot A."/>
            <person name="Mingma R."/>
        </authorList>
    </citation>
    <scope>NUCLEOTIDE SEQUENCE [LARGE SCALE GENOMIC DNA]</scope>
    <source>
        <strain evidence="2 3">PKS22-38</strain>
    </source>
</reference>
<organism evidence="2 3">
    <name type="scientific">Gordonia prachuapensis</name>
    <dbReference type="NCBI Taxonomy" id="3115651"/>
    <lineage>
        <taxon>Bacteria</taxon>
        <taxon>Bacillati</taxon>
        <taxon>Actinomycetota</taxon>
        <taxon>Actinomycetes</taxon>
        <taxon>Mycobacteriales</taxon>
        <taxon>Gordoniaceae</taxon>
        <taxon>Gordonia</taxon>
    </lineage>
</organism>
<feature type="chain" id="PRO_5045137235" evidence="1">
    <location>
        <begin position="29"/>
        <end position="118"/>
    </location>
</feature>
<feature type="signal peptide" evidence="1">
    <location>
        <begin position="1"/>
        <end position="28"/>
    </location>
</feature>
<keyword evidence="1" id="KW-0732">Signal</keyword>
<comment type="caution">
    <text evidence="2">The sequence shown here is derived from an EMBL/GenBank/DDBJ whole genome shotgun (WGS) entry which is preliminary data.</text>
</comment>
<evidence type="ECO:0000256" key="1">
    <source>
        <dbReference type="SAM" id="SignalP"/>
    </source>
</evidence>
<dbReference type="EMBL" id="JAZDUE010000014">
    <property type="protein sequence ID" value="MEE4024780.1"/>
    <property type="molecule type" value="Genomic_DNA"/>
</dbReference>
<gene>
    <name evidence="2" type="ORF">V1Y59_16975</name>
</gene>
<evidence type="ECO:0000313" key="2">
    <source>
        <dbReference type="EMBL" id="MEE4024780.1"/>
    </source>
</evidence>
<sequence>MKRTAIALLIGAGCAGAGLAAGAGHAHAEVEDGTYNLCIQTRYGSSVEERCGEYRVEGDLLIGSAGTPLTLVDTPTGGYADIEPVSRITLIKTDDGYKAINSVLGIPVATSTFNPVEN</sequence>
<evidence type="ECO:0000313" key="3">
    <source>
        <dbReference type="Proteomes" id="UP001335729"/>
    </source>
</evidence>
<dbReference type="RefSeq" id="WP_330506123.1">
    <property type="nucleotide sequence ID" value="NZ_JAZDUE010000014.1"/>
</dbReference>
<keyword evidence="3" id="KW-1185">Reference proteome</keyword>